<proteinExistence type="predicted"/>
<evidence type="ECO:0000256" key="1">
    <source>
        <dbReference type="SAM" id="MobiDB-lite"/>
    </source>
</evidence>
<dbReference type="PANTHER" id="PTHR35458:SF8">
    <property type="entry name" value="SLR0650 PROTEIN"/>
    <property type="match status" value="1"/>
</dbReference>
<name>A0ABV3FUS0_9NOCA</name>
<gene>
    <name evidence="3" type="ORF">AB0I48_16530</name>
</gene>
<evidence type="ECO:0000313" key="3">
    <source>
        <dbReference type="EMBL" id="MEV0709167.1"/>
    </source>
</evidence>
<comment type="caution">
    <text evidence="3">The sequence shown here is derived from an EMBL/GenBank/DDBJ whole genome shotgun (WGS) entry which is preliminary data.</text>
</comment>
<dbReference type="EMBL" id="JBFAKC010000006">
    <property type="protein sequence ID" value="MEV0709167.1"/>
    <property type="molecule type" value="Genomic_DNA"/>
</dbReference>
<dbReference type="CDD" id="cd18722">
    <property type="entry name" value="PIN_NicB-like"/>
    <property type="match status" value="1"/>
</dbReference>
<keyword evidence="4" id="KW-1185">Reference proteome</keyword>
<feature type="region of interest" description="Disordered" evidence="1">
    <location>
        <begin position="187"/>
        <end position="206"/>
    </location>
</feature>
<evidence type="ECO:0000259" key="2">
    <source>
        <dbReference type="Pfam" id="PF01936"/>
    </source>
</evidence>
<organism evidence="3 4">
    <name type="scientific">Nocardia aurea</name>
    <dbReference type="NCBI Taxonomy" id="2144174"/>
    <lineage>
        <taxon>Bacteria</taxon>
        <taxon>Bacillati</taxon>
        <taxon>Actinomycetota</taxon>
        <taxon>Actinomycetes</taxon>
        <taxon>Mycobacteriales</taxon>
        <taxon>Nocardiaceae</taxon>
        <taxon>Nocardia</taxon>
    </lineage>
</organism>
<protein>
    <submittedName>
        <fullName evidence="3">NYN domain-containing protein</fullName>
    </submittedName>
</protein>
<dbReference type="InterPro" id="IPR047140">
    <property type="entry name" value="LabA"/>
</dbReference>
<reference evidence="3 4" key="1">
    <citation type="submission" date="2024-06" db="EMBL/GenBank/DDBJ databases">
        <title>The Natural Products Discovery Center: Release of the First 8490 Sequenced Strains for Exploring Actinobacteria Biosynthetic Diversity.</title>
        <authorList>
            <person name="Kalkreuter E."/>
            <person name="Kautsar S.A."/>
            <person name="Yang D."/>
            <person name="Bader C.D."/>
            <person name="Teijaro C.N."/>
            <person name="Fluegel L."/>
            <person name="Davis C.M."/>
            <person name="Simpson J.R."/>
            <person name="Lauterbach L."/>
            <person name="Steele A.D."/>
            <person name="Gui C."/>
            <person name="Meng S."/>
            <person name="Li G."/>
            <person name="Viehrig K."/>
            <person name="Ye F."/>
            <person name="Su P."/>
            <person name="Kiefer A.F."/>
            <person name="Nichols A."/>
            <person name="Cepeda A.J."/>
            <person name="Yan W."/>
            <person name="Fan B."/>
            <person name="Jiang Y."/>
            <person name="Adhikari A."/>
            <person name="Zheng C.-J."/>
            <person name="Schuster L."/>
            <person name="Cowan T.M."/>
            <person name="Smanski M.J."/>
            <person name="Chevrette M.G."/>
            <person name="De Carvalho L.P.S."/>
            <person name="Shen B."/>
        </authorList>
    </citation>
    <scope>NUCLEOTIDE SEQUENCE [LARGE SCALE GENOMIC DNA]</scope>
    <source>
        <strain evidence="3 4">NPDC050403</strain>
    </source>
</reference>
<dbReference type="Pfam" id="PF01936">
    <property type="entry name" value="NYN"/>
    <property type="match status" value="1"/>
</dbReference>
<dbReference type="Gene3D" id="3.40.50.1010">
    <property type="entry name" value="5'-nuclease"/>
    <property type="match status" value="1"/>
</dbReference>
<evidence type="ECO:0000313" key="4">
    <source>
        <dbReference type="Proteomes" id="UP001551695"/>
    </source>
</evidence>
<sequence>MSEKFSVYVDGFNLYYGLKAKSAHKYLWLDLVKLAERLRPRSTLTKVHYFTAPVLNDAQAAARQSDYLAALKATNGSRIEIVQGRYQSKTMECRQCGGQWQRHEEKETDVNIAVSLVADAASKSIDTALLISADSDLAPAVRMASRVNPNFVTIAVFPPRRFSAELKTLMPRSAHLGVNHIRNSLLPDTVTDSTSGDSWGRPAKWR</sequence>
<dbReference type="Proteomes" id="UP001551695">
    <property type="component" value="Unassembled WGS sequence"/>
</dbReference>
<accession>A0ABV3FUS0</accession>
<dbReference type="RefSeq" id="WP_357784469.1">
    <property type="nucleotide sequence ID" value="NZ_JBFAKC010000006.1"/>
</dbReference>
<feature type="domain" description="NYN" evidence="2">
    <location>
        <begin position="5"/>
        <end position="166"/>
    </location>
</feature>
<dbReference type="InterPro" id="IPR021139">
    <property type="entry name" value="NYN"/>
</dbReference>
<dbReference type="PANTHER" id="PTHR35458">
    <property type="entry name" value="SLR0755 PROTEIN"/>
    <property type="match status" value="1"/>
</dbReference>